<dbReference type="AlphaFoldDB" id="A0A1T5NP16"/>
<dbReference type="EMBL" id="FUZZ01000001">
    <property type="protein sequence ID" value="SKD01839.1"/>
    <property type="molecule type" value="Genomic_DNA"/>
</dbReference>
<organism evidence="2 3">
    <name type="scientific">Chitinophaga ginsengisegetis</name>
    <dbReference type="NCBI Taxonomy" id="393003"/>
    <lineage>
        <taxon>Bacteria</taxon>
        <taxon>Pseudomonadati</taxon>
        <taxon>Bacteroidota</taxon>
        <taxon>Chitinophagia</taxon>
        <taxon>Chitinophagales</taxon>
        <taxon>Chitinophagaceae</taxon>
        <taxon>Chitinophaga</taxon>
    </lineage>
</organism>
<dbReference type="SUPFAM" id="SSF54427">
    <property type="entry name" value="NTF2-like"/>
    <property type="match status" value="1"/>
</dbReference>
<dbReference type="Pfam" id="PF14534">
    <property type="entry name" value="DUF4440"/>
    <property type="match status" value="1"/>
</dbReference>
<dbReference type="Gene3D" id="3.10.450.50">
    <property type="match status" value="1"/>
</dbReference>
<dbReference type="RefSeq" id="WP_079469507.1">
    <property type="nucleotide sequence ID" value="NZ_FUZZ01000001.1"/>
</dbReference>
<evidence type="ECO:0000259" key="1">
    <source>
        <dbReference type="Pfam" id="PF14534"/>
    </source>
</evidence>
<feature type="domain" description="DUF4440" evidence="1">
    <location>
        <begin position="5"/>
        <end position="93"/>
    </location>
</feature>
<evidence type="ECO:0000313" key="3">
    <source>
        <dbReference type="Proteomes" id="UP000190166"/>
    </source>
</evidence>
<dbReference type="Proteomes" id="UP000190166">
    <property type="component" value="Unassembled WGS sequence"/>
</dbReference>
<reference evidence="2 3" key="1">
    <citation type="submission" date="2017-02" db="EMBL/GenBank/DDBJ databases">
        <authorList>
            <person name="Peterson S.W."/>
        </authorList>
    </citation>
    <scope>NUCLEOTIDE SEQUENCE [LARGE SCALE GENOMIC DNA]</scope>
    <source>
        <strain evidence="2 3">DSM 18108</strain>
    </source>
</reference>
<name>A0A1T5NP16_9BACT</name>
<dbReference type="InterPro" id="IPR027843">
    <property type="entry name" value="DUF4440"/>
</dbReference>
<dbReference type="STRING" id="393003.SAMN05660461_2322"/>
<dbReference type="InterPro" id="IPR032710">
    <property type="entry name" value="NTF2-like_dom_sf"/>
</dbReference>
<proteinExistence type="predicted"/>
<protein>
    <recommendedName>
        <fullName evidence="1">DUF4440 domain-containing protein</fullName>
    </recommendedName>
</protein>
<accession>A0A1T5NP16</accession>
<gene>
    <name evidence="2" type="ORF">SAMN05660461_2322</name>
</gene>
<keyword evidence="3" id="KW-1185">Reference proteome</keyword>
<evidence type="ECO:0000313" key="2">
    <source>
        <dbReference type="EMBL" id="SKD01839.1"/>
    </source>
</evidence>
<sequence length="107" mass="11724">MNLPKLITDLVEAQNSRDGAAYASLFSENAVVFDEGKTHTGKEAIQNWIEKSNEEYQSVLKPISYKNSDNSSVLEAEVSGTFPGSPIVLRFNFTFQHGLVGSLKITG</sequence>